<feature type="region of interest" description="Disordered" evidence="1">
    <location>
        <begin position="617"/>
        <end position="650"/>
    </location>
</feature>
<dbReference type="InterPro" id="IPR025883">
    <property type="entry name" value="Cadherin-like_domain"/>
</dbReference>
<dbReference type="InterPro" id="IPR051465">
    <property type="entry name" value="Cell_Envelope_Struct_Comp"/>
</dbReference>
<feature type="domain" description="SLH" evidence="2">
    <location>
        <begin position="887"/>
        <end position="950"/>
    </location>
</feature>
<dbReference type="AlphaFoldDB" id="A0A3D9KGD7"/>
<proteinExistence type="predicted"/>
<dbReference type="Gene3D" id="2.60.40.2340">
    <property type="match status" value="1"/>
</dbReference>
<organism evidence="3 4">
    <name type="scientific">Cohnella phaseoli</name>
    <dbReference type="NCBI Taxonomy" id="456490"/>
    <lineage>
        <taxon>Bacteria</taxon>
        <taxon>Bacillati</taxon>
        <taxon>Bacillota</taxon>
        <taxon>Bacilli</taxon>
        <taxon>Bacillales</taxon>
        <taxon>Paenibacillaceae</taxon>
        <taxon>Cohnella</taxon>
    </lineage>
</organism>
<dbReference type="InterPro" id="IPR015943">
    <property type="entry name" value="WD40/YVTN_repeat-like_dom_sf"/>
</dbReference>
<sequence length="1045" mass="109548">MRRHIQSLTRLVLAFILIFSSVGLEGKIQPAAAAAWTSFNPGFGVGSFGNEVAYGNGTWLLFSQSGEFGKSVDSYGTAFQKSGSVFPCTVIEAKHVGTQWLAACDNTKIYTLADGQDPLIVGNWLPRDTGKSGRLVGIATDGNVIVVVGDSGGTVLSSVYGHDWVDRSIIVGVSGFNAVTYGEGKFIAVGKSSDNSGGVIYSSEDGETWNKVTPAPSEQLYGIDYGAGMFVACGAAGYLYVSEDGVNWEPKTAPDDTGAVSFTTVAYGAGQFYIGGTSETILISSNGSDFSKEIKGGSAKTVTSIAVANGKAIAVGSSGLLLTAPTPSANGYLSALYIDGVLVSGFVKTDSSYSIEVPNATASIDVDWTLDDPSTQTLQSVKVDGTAQSLGPISGLALTPGTARVIEIVVKAEDGSTNTYTLIVTRKKPNNAQLGNLQISPGSLTFNAATTNYTVEVPFGTTSVNVTPTMQDPQATMTVNGMSRTDGQTTSVTLDADGSTDITIIVTAQDGTTKTYTITVNEAAPSANGYLSALNIDGTLVSGFVKTDSSYSIEVPNATASIDVDWTLDEPSTQTLQSVKVDGTAQSPGPISGLALTPGTARVIEIDVKAEDGSTNTYSLSVTRKRPGSSGSGGSYGGGPSKNESTLPEGITQSIGNDIAVSIDIFDSDGKTPIQSGVTVDATGRFQFNTLKPGSYSLVLYLLADDGTKLAGQIAQLTVDELNAAKVTLADIAPYGTATDALTNKPLQGVKVSVYWADTKLNRSMGRKPNTRVELPGVQGMANRNANLQSTATDGQFGWLLPPDGDYYVIAEKEGYETYDGNSSILHVGKTAVKLNFALQAKVLEKGVLQAFVSGYPNGTFRPNAGVTRAELASMLLKALGLQPRASAVEYSDVPVTNWAAGAIAQLTEQGLMGGYPDGTFGPDRPITRAEFTVVLVRANQLSQGNGESSLRDIDGHWAKGAILLAEQAGLIHGNPDGTFNPDSKLTRAQAVVILNRMLGLTSQEKFEHRELSDVPADFWAYDDIMRAIADHEYQKLGNGLTLWK</sequence>
<dbReference type="Proteomes" id="UP000256977">
    <property type="component" value="Unassembled WGS sequence"/>
</dbReference>
<feature type="domain" description="SLH" evidence="2">
    <location>
        <begin position="951"/>
        <end position="1009"/>
    </location>
</feature>
<dbReference type="PANTHER" id="PTHR43308:SF5">
    <property type="entry name" value="S-LAYER PROTEIN _ PEPTIDOGLYCAN ENDO-BETA-N-ACETYLGLUCOSAMINIDASE"/>
    <property type="match status" value="1"/>
</dbReference>
<dbReference type="SUPFAM" id="SSF49464">
    <property type="entry name" value="Carboxypeptidase regulatory domain-like"/>
    <property type="match status" value="1"/>
</dbReference>
<reference evidence="3 4" key="1">
    <citation type="submission" date="2018-07" db="EMBL/GenBank/DDBJ databases">
        <title>Genomic Encyclopedia of Type Strains, Phase III (KMG-III): the genomes of soil and plant-associated and newly described type strains.</title>
        <authorList>
            <person name="Whitman W."/>
        </authorList>
    </citation>
    <scope>NUCLEOTIDE SEQUENCE [LARGE SCALE GENOMIC DNA]</scope>
    <source>
        <strain evidence="3 4">CECT 7287</strain>
    </source>
</reference>
<evidence type="ECO:0000259" key="2">
    <source>
        <dbReference type="PROSITE" id="PS51272"/>
    </source>
</evidence>
<evidence type="ECO:0000313" key="3">
    <source>
        <dbReference type="EMBL" id="RED85571.1"/>
    </source>
</evidence>
<dbReference type="EMBL" id="QRDZ01000004">
    <property type="protein sequence ID" value="RED85571.1"/>
    <property type="molecule type" value="Genomic_DNA"/>
</dbReference>
<dbReference type="SUPFAM" id="SSF110296">
    <property type="entry name" value="Oligoxyloglucan reducing end-specific cellobiohydrolase"/>
    <property type="match status" value="1"/>
</dbReference>
<dbReference type="Gene3D" id="2.130.10.10">
    <property type="entry name" value="YVTN repeat-like/Quinoprotein amine dehydrogenase"/>
    <property type="match status" value="1"/>
</dbReference>
<comment type="caution">
    <text evidence="3">The sequence shown here is derived from an EMBL/GenBank/DDBJ whole genome shotgun (WGS) entry which is preliminary data.</text>
</comment>
<dbReference type="Pfam" id="PF12733">
    <property type="entry name" value="Cadherin-like"/>
    <property type="match status" value="3"/>
</dbReference>
<protein>
    <submittedName>
        <fullName evidence="3">S-layer family protein</fullName>
    </submittedName>
</protein>
<evidence type="ECO:0000256" key="1">
    <source>
        <dbReference type="SAM" id="MobiDB-lite"/>
    </source>
</evidence>
<dbReference type="Pfam" id="PF00395">
    <property type="entry name" value="SLH"/>
    <property type="match status" value="3"/>
</dbReference>
<dbReference type="PANTHER" id="PTHR43308">
    <property type="entry name" value="OUTER MEMBRANE PROTEIN ALPHA-RELATED"/>
    <property type="match status" value="1"/>
</dbReference>
<feature type="domain" description="SLH" evidence="2">
    <location>
        <begin position="816"/>
        <end position="886"/>
    </location>
</feature>
<evidence type="ECO:0000313" key="4">
    <source>
        <dbReference type="Proteomes" id="UP000256977"/>
    </source>
</evidence>
<gene>
    <name evidence="3" type="ORF">DFP98_104276</name>
</gene>
<dbReference type="Gene3D" id="2.60.40.1120">
    <property type="entry name" value="Carboxypeptidase-like, regulatory domain"/>
    <property type="match status" value="1"/>
</dbReference>
<accession>A0A3D9KGD7</accession>
<dbReference type="PROSITE" id="PS51272">
    <property type="entry name" value="SLH"/>
    <property type="match status" value="3"/>
</dbReference>
<dbReference type="InterPro" id="IPR001119">
    <property type="entry name" value="SLH_dom"/>
</dbReference>
<name>A0A3D9KGD7_9BACL</name>
<keyword evidence="4" id="KW-1185">Reference proteome</keyword>
<dbReference type="RefSeq" id="WP_116059987.1">
    <property type="nucleotide sequence ID" value="NZ_QRDZ01000004.1"/>
</dbReference>
<dbReference type="InterPro" id="IPR008969">
    <property type="entry name" value="CarboxyPept-like_regulatory"/>
</dbReference>
<feature type="compositionally biased region" description="Gly residues" evidence="1">
    <location>
        <begin position="630"/>
        <end position="640"/>
    </location>
</feature>